<dbReference type="Pfam" id="PF00171">
    <property type="entry name" value="Aldedh"/>
    <property type="match status" value="1"/>
</dbReference>
<dbReference type="GO" id="GO:0009450">
    <property type="term" value="P:gamma-aminobutyric acid catabolic process"/>
    <property type="evidence" value="ECO:0007669"/>
    <property type="project" value="TreeGrafter"/>
</dbReference>
<dbReference type="SUPFAM" id="SSF53720">
    <property type="entry name" value="ALDH-like"/>
    <property type="match status" value="1"/>
</dbReference>
<dbReference type="GO" id="GO:0004777">
    <property type="term" value="F:succinate-semialdehyde dehydrogenase (NAD+) activity"/>
    <property type="evidence" value="ECO:0007669"/>
    <property type="project" value="TreeGrafter"/>
</dbReference>
<gene>
    <name evidence="4" type="ORF">POM88_028586</name>
</gene>
<dbReference type="PANTHER" id="PTHR43353">
    <property type="entry name" value="SUCCINATE-SEMIALDEHYDE DEHYDROGENASE, MITOCHONDRIAL"/>
    <property type="match status" value="1"/>
</dbReference>
<dbReference type="InterPro" id="IPR016162">
    <property type="entry name" value="Ald_DH_N"/>
</dbReference>
<keyword evidence="2" id="KW-1133">Transmembrane helix</keyword>
<dbReference type="PANTHER" id="PTHR43353:SF5">
    <property type="entry name" value="SUCCINATE-SEMIALDEHYDE DEHYDROGENASE, MITOCHONDRIAL"/>
    <property type="match status" value="1"/>
</dbReference>
<evidence type="ECO:0000259" key="3">
    <source>
        <dbReference type="Pfam" id="PF00171"/>
    </source>
</evidence>
<dbReference type="AlphaFoldDB" id="A0AAD8MHR7"/>
<keyword evidence="1" id="KW-0560">Oxidoreductase</keyword>
<dbReference type="Proteomes" id="UP001237642">
    <property type="component" value="Unassembled WGS sequence"/>
</dbReference>
<dbReference type="FunFam" id="3.40.605.10:FF:000063">
    <property type="entry name" value="Succinate-semialdehyde dehydrogenase, mitochondrial"/>
    <property type="match status" value="1"/>
</dbReference>
<dbReference type="Gene3D" id="3.40.605.10">
    <property type="entry name" value="Aldehyde Dehydrogenase, Chain A, domain 1"/>
    <property type="match status" value="1"/>
</dbReference>
<evidence type="ECO:0000256" key="2">
    <source>
        <dbReference type="SAM" id="Phobius"/>
    </source>
</evidence>
<dbReference type="InterPro" id="IPR016161">
    <property type="entry name" value="Ald_DH/histidinol_DH"/>
</dbReference>
<sequence length="153" mass="16914">MVSLYIRSTRKATLLTGLSVITVMIICWSKTTAAERSTCLRKWYDLLMANKEQLGELITLEKGKPLKEAIVEVSYGASFLEFFAEEDKRVYGDIIPSTLADHRLFVLKQPVGVVGAITPWNFPLAMITLKVGHALVDGCTVVIVAQSVILINT</sequence>
<accession>A0AAD8MHR7</accession>
<dbReference type="InterPro" id="IPR015590">
    <property type="entry name" value="Aldehyde_DH_dom"/>
</dbReference>
<keyword evidence="2" id="KW-0812">Transmembrane</keyword>
<reference evidence="4" key="2">
    <citation type="submission" date="2023-05" db="EMBL/GenBank/DDBJ databases">
        <authorList>
            <person name="Schelkunov M.I."/>
        </authorList>
    </citation>
    <scope>NUCLEOTIDE SEQUENCE</scope>
    <source>
        <strain evidence="4">Hsosn_3</strain>
        <tissue evidence="4">Leaf</tissue>
    </source>
</reference>
<comment type="caution">
    <text evidence="4">The sequence shown here is derived from an EMBL/GenBank/DDBJ whole genome shotgun (WGS) entry which is preliminary data.</text>
</comment>
<reference evidence="4" key="1">
    <citation type="submission" date="2023-02" db="EMBL/GenBank/DDBJ databases">
        <title>Genome of toxic invasive species Heracleum sosnowskyi carries increased number of genes despite the absence of recent whole-genome duplications.</title>
        <authorList>
            <person name="Schelkunov M."/>
            <person name="Shtratnikova V."/>
            <person name="Makarenko M."/>
            <person name="Klepikova A."/>
            <person name="Omelchenko D."/>
            <person name="Novikova G."/>
            <person name="Obukhova E."/>
            <person name="Bogdanov V."/>
            <person name="Penin A."/>
            <person name="Logacheva M."/>
        </authorList>
    </citation>
    <scope>NUCLEOTIDE SEQUENCE</scope>
    <source>
        <strain evidence="4">Hsosn_3</strain>
        <tissue evidence="4">Leaf</tissue>
    </source>
</reference>
<proteinExistence type="predicted"/>
<dbReference type="EMBL" id="JAUIZM010000007">
    <property type="protein sequence ID" value="KAK1372393.1"/>
    <property type="molecule type" value="Genomic_DNA"/>
</dbReference>
<feature type="domain" description="Aldehyde dehydrogenase" evidence="3">
    <location>
        <begin position="28"/>
        <end position="143"/>
    </location>
</feature>
<protein>
    <recommendedName>
        <fullName evidence="3">Aldehyde dehydrogenase domain-containing protein</fullName>
    </recommendedName>
</protein>
<keyword evidence="2" id="KW-0472">Membrane</keyword>
<dbReference type="InterPro" id="IPR050740">
    <property type="entry name" value="Aldehyde_DH_Superfamily"/>
</dbReference>
<evidence type="ECO:0000256" key="1">
    <source>
        <dbReference type="ARBA" id="ARBA00023002"/>
    </source>
</evidence>
<evidence type="ECO:0000313" key="5">
    <source>
        <dbReference type="Proteomes" id="UP001237642"/>
    </source>
</evidence>
<feature type="transmembrane region" description="Helical" evidence="2">
    <location>
        <begin position="12"/>
        <end position="31"/>
    </location>
</feature>
<evidence type="ECO:0000313" key="4">
    <source>
        <dbReference type="EMBL" id="KAK1372393.1"/>
    </source>
</evidence>
<name>A0AAD8MHR7_9APIA</name>
<organism evidence="4 5">
    <name type="scientific">Heracleum sosnowskyi</name>
    <dbReference type="NCBI Taxonomy" id="360622"/>
    <lineage>
        <taxon>Eukaryota</taxon>
        <taxon>Viridiplantae</taxon>
        <taxon>Streptophyta</taxon>
        <taxon>Embryophyta</taxon>
        <taxon>Tracheophyta</taxon>
        <taxon>Spermatophyta</taxon>
        <taxon>Magnoliopsida</taxon>
        <taxon>eudicotyledons</taxon>
        <taxon>Gunneridae</taxon>
        <taxon>Pentapetalae</taxon>
        <taxon>asterids</taxon>
        <taxon>campanulids</taxon>
        <taxon>Apiales</taxon>
        <taxon>Apiaceae</taxon>
        <taxon>Apioideae</taxon>
        <taxon>apioid superclade</taxon>
        <taxon>Tordylieae</taxon>
        <taxon>Tordyliinae</taxon>
        <taxon>Heracleum</taxon>
    </lineage>
</organism>
<keyword evidence="5" id="KW-1185">Reference proteome</keyword>